<evidence type="ECO:0000313" key="1">
    <source>
        <dbReference type="EMBL" id="TYK19529.1"/>
    </source>
</evidence>
<evidence type="ECO:0008006" key="3">
    <source>
        <dbReference type="Google" id="ProtNLM"/>
    </source>
</evidence>
<evidence type="ECO:0000313" key="2">
    <source>
        <dbReference type="Proteomes" id="UP000321947"/>
    </source>
</evidence>
<dbReference type="EMBL" id="SSTD01006863">
    <property type="protein sequence ID" value="TYK19529.1"/>
    <property type="molecule type" value="Genomic_DNA"/>
</dbReference>
<comment type="caution">
    <text evidence="1">The sequence shown here is derived from an EMBL/GenBank/DDBJ whole genome shotgun (WGS) entry which is preliminary data.</text>
</comment>
<proteinExistence type="predicted"/>
<sequence length="141" mass="16738">MSLVQLMDVEILVCLIPKKENTNMVKEFKPINLSVYKIMNKNSSYSSKVVTIYEDQRAFLVGRQILDQALIANEAIENNQVYKEEVIFKLEFEKAYDHDERDFLDKLLHEKGFGHKWRMWMWGCVRNVNYCILLPRAFDGR</sequence>
<dbReference type="Proteomes" id="UP000321947">
    <property type="component" value="Unassembled WGS sequence"/>
</dbReference>
<dbReference type="AlphaFoldDB" id="A0A5D3D7K1"/>
<organism evidence="1 2">
    <name type="scientific">Cucumis melo var. makuwa</name>
    <name type="common">Oriental melon</name>
    <dbReference type="NCBI Taxonomy" id="1194695"/>
    <lineage>
        <taxon>Eukaryota</taxon>
        <taxon>Viridiplantae</taxon>
        <taxon>Streptophyta</taxon>
        <taxon>Embryophyta</taxon>
        <taxon>Tracheophyta</taxon>
        <taxon>Spermatophyta</taxon>
        <taxon>Magnoliopsida</taxon>
        <taxon>eudicotyledons</taxon>
        <taxon>Gunneridae</taxon>
        <taxon>Pentapetalae</taxon>
        <taxon>rosids</taxon>
        <taxon>fabids</taxon>
        <taxon>Cucurbitales</taxon>
        <taxon>Cucurbitaceae</taxon>
        <taxon>Benincaseae</taxon>
        <taxon>Cucumis</taxon>
    </lineage>
</organism>
<accession>A0A5D3D7K1</accession>
<protein>
    <recommendedName>
        <fullName evidence="3">Reverse transcriptase</fullName>
    </recommendedName>
</protein>
<reference evidence="1 2" key="1">
    <citation type="submission" date="2019-08" db="EMBL/GenBank/DDBJ databases">
        <title>Draft genome sequences of two oriental melons (Cucumis melo L. var makuwa).</title>
        <authorList>
            <person name="Kwon S.-Y."/>
        </authorList>
    </citation>
    <scope>NUCLEOTIDE SEQUENCE [LARGE SCALE GENOMIC DNA]</scope>
    <source>
        <strain evidence="2">cv. Chang Bougi</strain>
        <tissue evidence="1">Leaf</tissue>
    </source>
</reference>
<name>A0A5D3D7K1_CUCMM</name>
<gene>
    <name evidence="1" type="ORF">E5676_scaffold416G00210</name>
</gene>